<gene>
    <name evidence="1" type="primary">PocGH01_00180000</name>
    <name evidence="1" type="ORF">POCGH01_00180000</name>
</gene>
<organism evidence="1 2">
    <name type="scientific">Plasmodium ovale</name>
    <name type="common">malaria parasite P. ovale</name>
    <dbReference type="NCBI Taxonomy" id="36330"/>
    <lineage>
        <taxon>Eukaryota</taxon>
        <taxon>Sar</taxon>
        <taxon>Alveolata</taxon>
        <taxon>Apicomplexa</taxon>
        <taxon>Aconoidasida</taxon>
        <taxon>Haemosporida</taxon>
        <taxon>Plasmodiidae</taxon>
        <taxon>Plasmodium</taxon>
        <taxon>Plasmodium (Plasmodium)</taxon>
    </lineage>
</organism>
<name>A0A1D3JEV0_PLAOA</name>
<protein>
    <submittedName>
        <fullName evidence="1">PIR protein</fullName>
    </submittedName>
</protein>
<dbReference type="EMBL" id="FLRI01000365">
    <property type="protein sequence ID" value="SBT84204.1"/>
    <property type="molecule type" value="Genomic_DNA"/>
</dbReference>
<dbReference type="OrthoDB" id="387321at2759"/>
<evidence type="ECO:0000313" key="1">
    <source>
        <dbReference type="EMBL" id="SBT84204.1"/>
    </source>
</evidence>
<dbReference type="Proteomes" id="UP000242942">
    <property type="component" value="Unassembled WGS sequence"/>
</dbReference>
<dbReference type="InterPro" id="IPR008780">
    <property type="entry name" value="Plasmodium_Vir"/>
</dbReference>
<dbReference type="VEuPathDB" id="PlasmoDB:PocGH01_00180000"/>
<dbReference type="VEuPathDB" id="PlasmoDB:POWCR01_000194100"/>
<evidence type="ECO:0000313" key="2">
    <source>
        <dbReference type="Proteomes" id="UP000242942"/>
    </source>
</evidence>
<reference evidence="1 2" key="1">
    <citation type="submission" date="2016-06" db="EMBL/GenBank/DDBJ databases">
        <authorList>
            <consortium name="Pathogen Informatics"/>
        </authorList>
    </citation>
    <scope>NUCLEOTIDE SEQUENCE [LARGE SCALE GENOMIC DNA]</scope>
    <source>
        <strain evidence="1">PocGH01</strain>
    </source>
</reference>
<proteinExistence type="predicted"/>
<dbReference type="AlphaFoldDB" id="A0A1D3JEV0"/>
<accession>A0A1D3JEV0</accession>
<dbReference type="Pfam" id="PF05795">
    <property type="entry name" value="Plasmodium_Vir"/>
    <property type="match status" value="1"/>
</dbReference>
<keyword evidence="2" id="KW-1185">Reference proteome</keyword>
<sequence>MFCTNSNYYETLVQYVKGKGSDVKKDEKCNDIKTSMTFSKNVQAKDICEEFKFLYKSFSTYPDEKTVKNDPFSYYDCYFLNYWLNDKLRENVNNDSIMVEEFYEEIKRKDEIFFSKTNDLEEYLHVIDPNVLENMKLLYNLYDNAVNIMSIINTQNYTDEEEKNKYQKSCSEYANECDKKYKEAMDRCFNSNDDFYNALKNFKDAYHIISKPSSKESNACNSSEFYYFPEYDAVLEKKKNAIKISSTLLVLSFALPLIYKYTPFGPFLRANINRVKNMWINQDKNENELLSLSTDIEDNNSDNEEYNIGYYSETN</sequence>